<organism evidence="2 3">
    <name type="scientific">Streptomyces sviceus (strain ATCC 29083 / DSM 924 / JCM 4929 / NBRC 13980 / NCIMB 11184 / NRRL 5439 / UC 5370)</name>
    <dbReference type="NCBI Taxonomy" id="463191"/>
    <lineage>
        <taxon>Bacteria</taxon>
        <taxon>Bacillati</taxon>
        <taxon>Actinomycetota</taxon>
        <taxon>Actinomycetes</taxon>
        <taxon>Kitasatosporales</taxon>
        <taxon>Streptomycetaceae</taxon>
        <taxon>Streptomyces</taxon>
    </lineage>
</organism>
<keyword evidence="3" id="KW-1185">Reference proteome</keyword>
<sequence>MTVMDVSGDGAADMVYRTDSSGRLLLRKGIAASGGGTDLNSLASAANSSGKADPSTVPPAGTPPTFRC</sequence>
<proteinExistence type="predicted"/>
<accession>B5HP08</accession>
<evidence type="ECO:0000313" key="2">
    <source>
        <dbReference type="EMBL" id="EDY54563.1"/>
    </source>
</evidence>
<evidence type="ECO:0000256" key="1">
    <source>
        <dbReference type="SAM" id="MobiDB-lite"/>
    </source>
</evidence>
<dbReference type="Proteomes" id="UP000002785">
    <property type="component" value="Chromosome"/>
</dbReference>
<dbReference type="HOGENOM" id="CLU_2792398_0_0_11"/>
<gene>
    <name evidence="2" type="ORF">SSEG_01143</name>
</gene>
<name>B5HP08_STRX2</name>
<feature type="region of interest" description="Disordered" evidence="1">
    <location>
        <begin position="44"/>
        <end position="68"/>
    </location>
</feature>
<dbReference type="EMBL" id="CM000951">
    <property type="protein sequence ID" value="EDY54563.1"/>
    <property type="molecule type" value="Genomic_DNA"/>
</dbReference>
<protein>
    <submittedName>
        <fullName evidence="2">Uncharacterized protein</fullName>
    </submittedName>
</protein>
<evidence type="ECO:0000313" key="3">
    <source>
        <dbReference type="Proteomes" id="UP000002785"/>
    </source>
</evidence>
<dbReference type="AlphaFoldDB" id="B5HP08"/>
<reference evidence="2" key="1">
    <citation type="submission" date="2009-10" db="EMBL/GenBank/DDBJ databases">
        <title>The genome sequence of Streptomyces sviceus strain ATCC 29083.</title>
        <authorList>
            <consortium name="The Broad Institute Genome Sequencing Platform"/>
            <consortium name="Broad Institute Microbial Sequencing Center"/>
            <person name="Fischbach M."/>
            <person name="Godfrey P."/>
            <person name="Ward D."/>
            <person name="Young S."/>
            <person name="Zeng Q."/>
            <person name="Koehrsen M."/>
            <person name="Alvarado L."/>
            <person name="Berlin A.M."/>
            <person name="Bochicchio J."/>
            <person name="Borenstein D."/>
            <person name="Chapman S.B."/>
            <person name="Chen Z."/>
            <person name="Engels R."/>
            <person name="Freedman E."/>
            <person name="Gellesch M."/>
            <person name="Goldberg J."/>
            <person name="Griggs A."/>
            <person name="Gujja S."/>
            <person name="Heilman E.R."/>
            <person name="Heiman D.I."/>
            <person name="Hepburn T.A."/>
            <person name="Howarth C."/>
            <person name="Jen D."/>
            <person name="Larson L."/>
            <person name="Lewis B."/>
            <person name="Mehta T."/>
            <person name="Park D."/>
            <person name="Pearson M."/>
            <person name="Richards J."/>
            <person name="Roberts A."/>
            <person name="Saif S."/>
            <person name="Shea T.D."/>
            <person name="Shenoy N."/>
            <person name="Sisk P."/>
            <person name="Stolte C."/>
            <person name="Sykes S.N."/>
            <person name="Thomson T."/>
            <person name="Walk T."/>
            <person name="White J."/>
            <person name="Yandava C."/>
            <person name="Straight P."/>
            <person name="Clardy J."/>
            <person name="Hung D."/>
            <person name="Kolter R."/>
            <person name="Mekalanos J."/>
            <person name="Walker S."/>
            <person name="Walsh C.T."/>
            <person name="Wieland-Brown L.C."/>
            <person name="Haas B."/>
            <person name="Nusbaum C."/>
            <person name="Birren B."/>
        </authorList>
    </citation>
    <scope>NUCLEOTIDE SEQUENCE [LARGE SCALE GENOMIC DNA]</scope>
    <source>
        <strain evidence="2">ATCC 29083</strain>
    </source>
</reference>
<dbReference type="RefSeq" id="WP_007382409.1">
    <property type="nucleotide sequence ID" value="NZ_CM000951.1"/>
</dbReference>